<protein>
    <recommendedName>
        <fullName evidence="3">Lipoprotein</fullName>
    </recommendedName>
</protein>
<evidence type="ECO:0000313" key="2">
    <source>
        <dbReference type="Proteomes" id="UP000614721"/>
    </source>
</evidence>
<sequence length="63" mass="7230">MGSPYGGFIFVGPIDLIKITLESKDERNHSQNEDIIIKNEHLILKSKITIDGKDYKIDKVTYH</sequence>
<dbReference type="Proteomes" id="UP000614721">
    <property type="component" value="Unassembled WGS sequence"/>
</dbReference>
<comment type="caution">
    <text evidence="1">The sequence shown here is derived from an EMBL/GenBank/DDBJ whole genome shotgun (WGS) entry which is preliminary data.</text>
</comment>
<reference evidence="1 2" key="1">
    <citation type="submission" date="2020-11" db="EMBL/GenBank/DDBJ databases">
        <title>Enhanced detection system for hospital associated transmission using whole genome sequencing surveillance.</title>
        <authorList>
            <person name="Harrison L.H."/>
            <person name="Van Tyne D."/>
            <person name="Marsh J.W."/>
            <person name="Griffith M.P."/>
            <person name="Snyder D.J."/>
            <person name="Cooper V.S."/>
            <person name="Mustapha M."/>
        </authorList>
    </citation>
    <scope>NUCLEOTIDE SEQUENCE [LARGE SCALE GENOMIC DNA]</scope>
    <source>
        <strain evidence="1 2">PR00075</strain>
    </source>
</reference>
<accession>A0ABS0IYX8</accession>
<name>A0ABS0IYX8_9GAMM</name>
<organism evidence="1 2">
    <name type="scientific">Proteus alimentorum</name>
    <dbReference type="NCBI Taxonomy" id="1973495"/>
    <lineage>
        <taxon>Bacteria</taxon>
        <taxon>Pseudomonadati</taxon>
        <taxon>Pseudomonadota</taxon>
        <taxon>Gammaproteobacteria</taxon>
        <taxon>Enterobacterales</taxon>
        <taxon>Morganellaceae</taxon>
        <taxon>Proteus</taxon>
    </lineage>
</organism>
<evidence type="ECO:0008006" key="3">
    <source>
        <dbReference type="Google" id="ProtNLM"/>
    </source>
</evidence>
<gene>
    <name evidence="1" type="ORF">I4902_14890</name>
</gene>
<keyword evidence="2" id="KW-1185">Reference proteome</keyword>
<proteinExistence type="predicted"/>
<dbReference type="RefSeq" id="WP_196567636.1">
    <property type="nucleotide sequence ID" value="NZ_JADRYY010000019.1"/>
</dbReference>
<evidence type="ECO:0000313" key="1">
    <source>
        <dbReference type="EMBL" id="MBG2880547.1"/>
    </source>
</evidence>
<dbReference type="EMBL" id="JADSJP010000029">
    <property type="protein sequence ID" value="MBG2880547.1"/>
    <property type="molecule type" value="Genomic_DNA"/>
</dbReference>